<accession>A0A9W8YI91</accession>
<sequence length="655" mass="74846">MAATAPEFSPTSPKGPGLDMKHQRDGSPEQKTYIYEHLTDNVDHIRCLNLAPGEVFDGLTGTLETINISQAEGAFEAISYVWGPNNKNQTITINGKPLAITTNLRDVLRQARHLDKPRLLWVDAICIDQENSEEKGHQVKLMGQIYRLSRCTLICLSDSTETRAWSREVEALIKDVNEMMERVFRDLCSNIKDDQLWNSFPYPGADDPLISDERWQFWNELIDQPWFSRGWVVQEAALGPECLVLLAGLEIPWLNILRVHLWLNRRSFDTASDCLSNLHARMHARRRPEEAKTLSPWPNLKDGMASRYMGTTILEVLHHTRVLRLSDPKDRIYAVMEYPTSDGAMIDLQLQPRYGKDVSHLDVYREFATEYLMKKSNLHLLDYVLHDEDDEMAAVTYTDPASGQVRGPSFPSWIPRWDRGAGDTLMGDADDRMIEPYNQEMTLLNGESILKVRGVIIDSAKYVSKKLEYTSHREVAVATVVSLWRDFTKEQTKYPSPHKNRLGVAFLNMLCLEKFIGEKRTWNQALKTFGNLLQSDSPDIEIGIYTGNRHAQLISAKALQQYSTRNRFFILGRGYYGVSSIATREGDVCAIIFGTRSPFILREMMGKSNHYVVVGAARIQSAVINDDEIPVKMGKDEYSDDWKDWDLPTRDLFLC</sequence>
<evidence type="ECO:0000259" key="2">
    <source>
        <dbReference type="Pfam" id="PF06985"/>
    </source>
</evidence>
<dbReference type="AlphaFoldDB" id="A0A9W8YI91"/>
<organism evidence="3 4">
    <name type="scientific">Gnomoniopsis smithogilvyi</name>
    <dbReference type="NCBI Taxonomy" id="1191159"/>
    <lineage>
        <taxon>Eukaryota</taxon>
        <taxon>Fungi</taxon>
        <taxon>Dikarya</taxon>
        <taxon>Ascomycota</taxon>
        <taxon>Pezizomycotina</taxon>
        <taxon>Sordariomycetes</taxon>
        <taxon>Sordariomycetidae</taxon>
        <taxon>Diaporthales</taxon>
        <taxon>Gnomoniaceae</taxon>
        <taxon>Gnomoniopsis</taxon>
    </lineage>
</organism>
<feature type="compositionally biased region" description="Basic and acidic residues" evidence="1">
    <location>
        <begin position="19"/>
        <end position="28"/>
    </location>
</feature>
<dbReference type="InterPro" id="IPR010730">
    <property type="entry name" value="HET"/>
</dbReference>
<feature type="region of interest" description="Disordered" evidence="1">
    <location>
        <begin position="1"/>
        <end position="28"/>
    </location>
</feature>
<evidence type="ECO:0000313" key="3">
    <source>
        <dbReference type="EMBL" id="KAJ4385637.1"/>
    </source>
</evidence>
<evidence type="ECO:0000313" key="4">
    <source>
        <dbReference type="Proteomes" id="UP001140453"/>
    </source>
</evidence>
<dbReference type="OrthoDB" id="2157530at2759"/>
<dbReference type="EMBL" id="JAPEVB010000007">
    <property type="protein sequence ID" value="KAJ4385637.1"/>
    <property type="molecule type" value="Genomic_DNA"/>
</dbReference>
<evidence type="ECO:0000256" key="1">
    <source>
        <dbReference type="SAM" id="MobiDB-lite"/>
    </source>
</evidence>
<dbReference type="InterPro" id="IPR052895">
    <property type="entry name" value="HetReg/Transcr_Mod"/>
</dbReference>
<keyword evidence="4" id="KW-1185">Reference proteome</keyword>
<protein>
    <recommendedName>
        <fullName evidence="2">Heterokaryon incompatibility domain-containing protein</fullName>
    </recommendedName>
</protein>
<comment type="caution">
    <text evidence="3">The sequence shown here is derived from an EMBL/GenBank/DDBJ whole genome shotgun (WGS) entry which is preliminary data.</text>
</comment>
<dbReference type="PANTHER" id="PTHR24148:SF64">
    <property type="entry name" value="HETEROKARYON INCOMPATIBILITY DOMAIN-CONTAINING PROTEIN"/>
    <property type="match status" value="1"/>
</dbReference>
<gene>
    <name evidence="3" type="ORF">N0V93_010066</name>
</gene>
<dbReference type="Pfam" id="PF06985">
    <property type="entry name" value="HET"/>
    <property type="match status" value="1"/>
</dbReference>
<proteinExistence type="predicted"/>
<feature type="domain" description="Heterokaryon incompatibility" evidence="2">
    <location>
        <begin position="75"/>
        <end position="235"/>
    </location>
</feature>
<name>A0A9W8YI91_9PEZI</name>
<reference evidence="3" key="1">
    <citation type="submission" date="2022-10" db="EMBL/GenBank/DDBJ databases">
        <title>Tapping the CABI collections for fungal endophytes: first genome assemblies for Collariella, Neodidymelliopsis, Ascochyta clinopodiicola, Didymella pomorum, Didymosphaeria variabile, Neocosmospora piperis and Neocucurbitaria cava.</title>
        <authorList>
            <person name="Hill R."/>
        </authorList>
    </citation>
    <scope>NUCLEOTIDE SEQUENCE</scope>
    <source>
        <strain evidence="3">IMI 355082</strain>
    </source>
</reference>
<dbReference type="Proteomes" id="UP001140453">
    <property type="component" value="Unassembled WGS sequence"/>
</dbReference>
<dbReference type="PANTHER" id="PTHR24148">
    <property type="entry name" value="ANKYRIN REPEAT DOMAIN-CONTAINING PROTEIN 39 HOMOLOG-RELATED"/>
    <property type="match status" value="1"/>
</dbReference>